<dbReference type="EMBL" id="JADMKU010000001">
    <property type="protein sequence ID" value="MBR9649786.1"/>
    <property type="molecule type" value="Genomic_DNA"/>
</dbReference>
<evidence type="ECO:0000256" key="4">
    <source>
        <dbReference type="ARBA" id="ARBA00023002"/>
    </source>
</evidence>
<evidence type="ECO:0000256" key="5">
    <source>
        <dbReference type="ARBA" id="ARBA00023004"/>
    </source>
</evidence>
<feature type="domain" description="Cytochrome c" evidence="8">
    <location>
        <begin position="250"/>
        <end position="416"/>
    </location>
</feature>
<keyword evidence="2 6" id="KW-0349">Heme</keyword>
<dbReference type="PROSITE" id="PS51007">
    <property type="entry name" value="CYTC"/>
    <property type="match status" value="2"/>
</dbReference>
<gene>
    <name evidence="9" type="ORF">IT775_01450</name>
</gene>
<evidence type="ECO:0000256" key="2">
    <source>
        <dbReference type="ARBA" id="ARBA00022617"/>
    </source>
</evidence>
<keyword evidence="9" id="KW-0575">Peroxidase</keyword>
<sequence>MRNFIAIGVFALQAGILHAASLPDPVMHDTFPESDMARVELGQLLFYDPVLSGNKNISCATCHHPKFGSADGVSLSIGEGGVGLGPDRVLINGQHVEERVPRNAPALWNVGAVEYTAQFHDGRVEVDEASIFGFQTPRDRPLDRVMPSSLAVQALLPLLSEVEMAGQEGENPVADAVDMGNEREAWALLAARIDAIPEYRKQFDALIGADRPVHITDIAIAIAEFINFEFQACESPFDAYLAGDETALNAAELRGMELFYGKAGCAECHSGTFQSDQDFHAIGVPQFGPGKGPDDTPEDRPFADLGRKMVTGETRDAYRFRTPSLRNVALTAPYGHSGAFPTLEAMVRHHLDPVKSLVNYDPEQAILHDVAVEDNDWQAIEDRLEIAFIAASVELEPKPLSDNEVDDIVAFLNALTDEKAAKGRLGIAETVPSGLPVDH</sequence>
<dbReference type="InterPro" id="IPR009056">
    <property type="entry name" value="Cyt_c-like_dom"/>
</dbReference>
<protein>
    <submittedName>
        <fullName evidence="9">Cytochrome-c peroxidase</fullName>
    </submittedName>
</protein>
<evidence type="ECO:0000313" key="9">
    <source>
        <dbReference type="EMBL" id="MBR9649786.1"/>
    </source>
</evidence>
<proteinExistence type="predicted"/>
<dbReference type="Pfam" id="PF03150">
    <property type="entry name" value="CCP_MauG"/>
    <property type="match status" value="1"/>
</dbReference>
<dbReference type="Gene3D" id="1.10.760.10">
    <property type="entry name" value="Cytochrome c-like domain"/>
    <property type="match status" value="2"/>
</dbReference>
<dbReference type="InterPro" id="IPR051395">
    <property type="entry name" value="Cytochrome_c_Peroxidase/MauG"/>
</dbReference>
<organism evidence="9 10">
    <name type="scientific">Thalassovita aquimarina</name>
    <dbReference type="NCBI Taxonomy" id="2785917"/>
    <lineage>
        <taxon>Bacteria</taxon>
        <taxon>Pseudomonadati</taxon>
        <taxon>Pseudomonadota</taxon>
        <taxon>Alphaproteobacteria</taxon>
        <taxon>Rhodobacterales</taxon>
        <taxon>Roseobacteraceae</taxon>
        <taxon>Thalassovita</taxon>
    </lineage>
</organism>
<evidence type="ECO:0000256" key="6">
    <source>
        <dbReference type="PROSITE-ProRule" id="PRU00433"/>
    </source>
</evidence>
<keyword evidence="3 6" id="KW-0479">Metal-binding</keyword>
<feature type="chain" id="PRO_5046937255" evidence="7">
    <location>
        <begin position="20"/>
        <end position="439"/>
    </location>
</feature>
<keyword evidence="5 6" id="KW-0408">Iron</keyword>
<keyword evidence="10" id="KW-1185">Reference proteome</keyword>
<evidence type="ECO:0000256" key="1">
    <source>
        <dbReference type="ARBA" id="ARBA00004196"/>
    </source>
</evidence>
<feature type="signal peptide" evidence="7">
    <location>
        <begin position="1"/>
        <end position="19"/>
    </location>
</feature>
<dbReference type="PANTHER" id="PTHR30600">
    <property type="entry name" value="CYTOCHROME C PEROXIDASE-RELATED"/>
    <property type="match status" value="1"/>
</dbReference>
<evidence type="ECO:0000256" key="3">
    <source>
        <dbReference type="ARBA" id="ARBA00022723"/>
    </source>
</evidence>
<feature type="domain" description="Cytochrome c" evidence="8">
    <location>
        <begin position="37"/>
        <end position="163"/>
    </location>
</feature>
<comment type="subcellular location">
    <subcellularLocation>
        <location evidence="1">Cell envelope</location>
    </subcellularLocation>
</comment>
<dbReference type="InterPro" id="IPR004852">
    <property type="entry name" value="Di-haem_cyt_c_peroxidsae"/>
</dbReference>
<accession>A0ABS5HLE2</accession>
<dbReference type="GO" id="GO:0004601">
    <property type="term" value="F:peroxidase activity"/>
    <property type="evidence" value="ECO:0007669"/>
    <property type="project" value="UniProtKB-KW"/>
</dbReference>
<dbReference type="SUPFAM" id="SSF46626">
    <property type="entry name" value="Cytochrome c"/>
    <property type="match status" value="2"/>
</dbReference>
<dbReference type="Proteomes" id="UP001195941">
    <property type="component" value="Unassembled WGS sequence"/>
</dbReference>
<dbReference type="InterPro" id="IPR036909">
    <property type="entry name" value="Cyt_c-like_dom_sf"/>
</dbReference>
<keyword evidence="4" id="KW-0560">Oxidoreductase</keyword>
<evidence type="ECO:0000313" key="10">
    <source>
        <dbReference type="Proteomes" id="UP001195941"/>
    </source>
</evidence>
<keyword evidence="7" id="KW-0732">Signal</keyword>
<comment type="caution">
    <text evidence="9">The sequence shown here is derived from an EMBL/GenBank/DDBJ whole genome shotgun (WGS) entry which is preliminary data.</text>
</comment>
<dbReference type="RefSeq" id="WP_212699283.1">
    <property type="nucleotide sequence ID" value="NZ_JADMKU010000001.1"/>
</dbReference>
<reference evidence="9 10" key="1">
    <citation type="journal article" date="2021" name="Arch. Microbiol.">
        <title>Thalassobius aquimarinus sp. nov., isolated from the Sea of Japan seashore.</title>
        <authorList>
            <person name="Kurilenko V.V."/>
            <person name="Romanenko L.A."/>
            <person name="Chernysheva N.Y."/>
            <person name="Velansky P.V."/>
            <person name="Tekutyeva L.A."/>
            <person name="Isaeva M.P."/>
            <person name="Mikhailov V.V."/>
        </authorList>
    </citation>
    <scope>NUCLEOTIDE SEQUENCE [LARGE SCALE GENOMIC DNA]</scope>
    <source>
        <strain evidence="9 10">KMM 8518</strain>
    </source>
</reference>
<evidence type="ECO:0000256" key="7">
    <source>
        <dbReference type="SAM" id="SignalP"/>
    </source>
</evidence>
<evidence type="ECO:0000259" key="8">
    <source>
        <dbReference type="PROSITE" id="PS51007"/>
    </source>
</evidence>
<name>A0ABS5HLE2_9RHOB</name>